<dbReference type="InParanoid" id="B2A4Z0"/>
<gene>
    <name evidence="1" type="ordered locus">Nther_1658</name>
</gene>
<dbReference type="KEGG" id="nth:Nther_1658"/>
<dbReference type="EMBL" id="CP001034">
    <property type="protein sequence ID" value="ACB85232.1"/>
    <property type="molecule type" value="Genomic_DNA"/>
</dbReference>
<dbReference type="FunCoup" id="B2A4Z0">
    <property type="interactions" value="49"/>
</dbReference>
<reference evidence="1 2" key="2">
    <citation type="journal article" date="2011" name="J. Bacteriol.">
        <title>Complete genome sequence of the anaerobic, halophilic alkalithermophile Natranaerobius thermophilus JW/NM-WN-LF.</title>
        <authorList>
            <person name="Zhao B."/>
            <person name="Mesbah N.M."/>
            <person name="Dalin E."/>
            <person name="Goodwin L."/>
            <person name="Nolan M."/>
            <person name="Pitluck S."/>
            <person name="Chertkov O."/>
            <person name="Brettin T.S."/>
            <person name="Han J."/>
            <person name="Larimer F.W."/>
            <person name="Land M.L."/>
            <person name="Hauser L."/>
            <person name="Kyrpides N."/>
            <person name="Wiegel J."/>
        </authorList>
    </citation>
    <scope>NUCLEOTIDE SEQUENCE [LARGE SCALE GENOMIC DNA]</scope>
    <source>
        <strain evidence="2">ATCC BAA-1301 / DSM 18059 / JW/NM-WN-LF</strain>
    </source>
</reference>
<keyword evidence="2" id="KW-1185">Reference proteome</keyword>
<accession>B2A4Z0</accession>
<evidence type="ECO:0000313" key="2">
    <source>
        <dbReference type="Proteomes" id="UP000001683"/>
    </source>
</evidence>
<protein>
    <submittedName>
        <fullName evidence="1">Stage V sporulation protein AD</fullName>
    </submittedName>
</protein>
<dbReference type="InterPro" id="IPR016039">
    <property type="entry name" value="Thiolase-like"/>
</dbReference>
<dbReference type="SUPFAM" id="SSF53901">
    <property type="entry name" value="Thiolase-like"/>
    <property type="match status" value="1"/>
</dbReference>
<dbReference type="NCBIfam" id="NF006160">
    <property type="entry name" value="PRK08304.1"/>
    <property type="match status" value="1"/>
</dbReference>
<dbReference type="PIRSF" id="PIRSF011570">
    <property type="entry name" value="SpoVAD"/>
    <property type="match status" value="1"/>
</dbReference>
<evidence type="ECO:0000313" key="1">
    <source>
        <dbReference type="EMBL" id="ACB85232.1"/>
    </source>
</evidence>
<dbReference type="HOGENOM" id="CLU_048574_0_0_9"/>
<dbReference type="eggNOG" id="COG0332">
    <property type="taxonomic scope" value="Bacteria"/>
</dbReference>
<dbReference type="NCBIfam" id="TIGR02845">
    <property type="entry name" value="spore_V_AD"/>
    <property type="match status" value="1"/>
</dbReference>
<name>B2A4Z0_NATTJ</name>
<dbReference type="Proteomes" id="UP000001683">
    <property type="component" value="Chromosome"/>
</dbReference>
<sequence length="347" mass="37376">MSSHAARKKIGQQTSYLQYSPTIKGTGTVVGPKEGNGPLAINFHEITQDELLGMSSWEQAESEFLYRACQHALGNAKLDLNQIDYLFSGDLLNQTVSSNLVAKKLQIPYFGLFGACSTMAEGLLLSSIMVDGGMASNVLTATSSHNKGLERQFRFPTEYGGQRPPYAQWTVSGGGAAIISHQGNGPYVSYVTPGKVMDWGVSDAYDLGSAMAPAAYDTLKQHLSDTGQNVTDYDMIVTGDLGIQGTTMFKELCENDGINVQDNHYDCGVMIFDSNQDVHAGASGCACSAVVTYSYIYNLFQNNKINRALVMATGALHNPQIVQQNITIPTICHAVALEQQKIGDSNG</sequence>
<reference evidence="1 2" key="1">
    <citation type="submission" date="2008-04" db="EMBL/GenBank/DDBJ databases">
        <title>Complete sequence of chromosome of Natranaerobius thermophilus JW/NM-WN-LF.</title>
        <authorList>
            <consortium name="US DOE Joint Genome Institute"/>
            <person name="Copeland A."/>
            <person name="Lucas S."/>
            <person name="Lapidus A."/>
            <person name="Glavina del Rio T."/>
            <person name="Dalin E."/>
            <person name="Tice H."/>
            <person name="Bruce D."/>
            <person name="Goodwin L."/>
            <person name="Pitluck S."/>
            <person name="Chertkov O."/>
            <person name="Brettin T."/>
            <person name="Detter J.C."/>
            <person name="Han C."/>
            <person name="Kuske C.R."/>
            <person name="Schmutz J."/>
            <person name="Larimer F."/>
            <person name="Land M."/>
            <person name="Hauser L."/>
            <person name="Kyrpides N."/>
            <person name="Lykidis A."/>
            <person name="Mesbah N.M."/>
            <person name="Wiegel J."/>
        </authorList>
    </citation>
    <scope>NUCLEOTIDE SEQUENCE [LARGE SCALE GENOMIC DNA]</scope>
    <source>
        <strain evidence="2">ATCC BAA-1301 / DSM 18059 / JW/NM-WN-LF</strain>
    </source>
</reference>
<dbReference type="InterPro" id="IPR010894">
    <property type="entry name" value="SpoVAD"/>
</dbReference>
<organism evidence="1 2">
    <name type="scientific">Natranaerobius thermophilus (strain ATCC BAA-1301 / DSM 18059 / JW/NM-WN-LF)</name>
    <dbReference type="NCBI Taxonomy" id="457570"/>
    <lineage>
        <taxon>Bacteria</taxon>
        <taxon>Bacillati</taxon>
        <taxon>Bacillota</taxon>
        <taxon>Clostridia</taxon>
        <taxon>Natranaerobiales</taxon>
        <taxon>Natranaerobiaceae</taxon>
        <taxon>Natranaerobius</taxon>
    </lineage>
</organism>
<dbReference type="OrthoDB" id="9770068at2"/>
<dbReference type="RefSeq" id="WP_012448100.1">
    <property type="nucleotide sequence ID" value="NC_010718.1"/>
</dbReference>
<dbReference type="AlphaFoldDB" id="B2A4Z0"/>
<dbReference type="InterPro" id="IPR038369">
    <property type="entry name" value="SpoVAD_sf"/>
</dbReference>
<dbReference type="STRING" id="457570.Nther_1658"/>
<dbReference type="Pfam" id="PF07451">
    <property type="entry name" value="SpoVAD"/>
    <property type="match status" value="1"/>
</dbReference>
<proteinExistence type="predicted"/>
<dbReference type="GO" id="GO:0016746">
    <property type="term" value="F:acyltransferase activity"/>
    <property type="evidence" value="ECO:0007669"/>
    <property type="project" value="InterPro"/>
</dbReference>
<dbReference type="Gene3D" id="3.40.47.40">
    <property type="entry name" value="Stage V sporulation protein AD"/>
    <property type="match status" value="1"/>
</dbReference>